<keyword evidence="5" id="KW-0501">Molybdenum cofactor biosynthesis</keyword>
<sequence length="159" mass="18100">MAGFWQKVSIQTDAFELGKEEIALRQHAGDAGALVAFQGMVREFDHGMAEERVVGLCLEHFPEVTESEIERIIHEAAQRWSLTAVRVIHRVGALHANEVIVLVMVCSRHRRDSFAAAEFIMDYLKTQAPFWKRESRANGSQKWVEAKLSDAQAVQRWQP</sequence>
<dbReference type="GO" id="GO:0030366">
    <property type="term" value="F:molybdopterin synthase activity"/>
    <property type="evidence" value="ECO:0007669"/>
    <property type="project" value="UniProtKB-EC"/>
</dbReference>
<keyword evidence="13" id="KW-1185">Reference proteome</keyword>
<dbReference type="EC" id="2.8.1.12" evidence="3"/>
<dbReference type="KEGG" id="hyf:DTO96_101375"/>
<dbReference type="InterPro" id="IPR036563">
    <property type="entry name" value="MoaE_sf"/>
</dbReference>
<evidence type="ECO:0000256" key="11">
    <source>
        <dbReference type="ARBA" id="ARBA00049878"/>
    </source>
</evidence>
<evidence type="ECO:0000313" key="13">
    <source>
        <dbReference type="Proteomes" id="UP000252182"/>
    </source>
</evidence>
<evidence type="ECO:0000256" key="1">
    <source>
        <dbReference type="ARBA" id="ARBA00005046"/>
    </source>
</evidence>
<evidence type="ECO:0000256" key="10">
    <source>
        <dbReference type="ARBA" id="ARBA00032474"/>
    </source>
</evidence>
<protein>
    <recommendedName>
        <fullName evidence="4">Molybdopterin synthase catalytic subunit</fullName>
        <ecNumber evidence="3">2.8.1.12</ecNumber>
    </recommendedName>
    <alternativeName>
        <fullName evidence="9">MPT synthase subunit 2</fullName>
    </alternativeName>
    <alternativeName>
        <fullName evidence="7">Molybdenum cofactor biosynthesis protein E</fullName>
    </alternativeName>
    <alternativeName>
        <fullName evidence="8">Molybdopterin-converting factor large subunit</fullName>
    </alternativeName>
    <alternativeName>
        <fullName evidence="10">Molybdopterin-converting factor subunit 2</fullName>
    </alternativeName>
</protein>
<dbReference type="Gene3D" id="3.90.1170.40">
    <property type="entry name" value="Molybdopterin biosynthesis MoaE subunit"/>
    <property type="match status" value="1"/>
</dbReference>
<dbReference type="Pfam" id="PF02391">
    <property type="entry name" value="MoaE"/>
    <property type="match status" value="1"/>
</dbReference>
<evidence type="ECO:0000256" key="8">
    <source>
        <dbReference type="ARBA" id="ARBA00030407"/>
    </source>
</evidence>
<dbReference type="UniPathway" id="UPA00344"/>
<keyword evidence="12" id="KW-0808">Transferase</keyword>
<dbReference type="GO" id="GO:0006777">
    <property type="term" value="P:Mo-molybdopterin cofactor biosynthetic process"/>
    <property type="evidence" value="ECO:0007669"/>
    <property type="project" value="UniProtKB-KW"/>
</dbReference>
<comment type="subunit">
    <text evidence="6">Heterotetramer of 2 MoaD subunits and 2 MoaE subunits. Also stable as homodimer. The enzyme changes between these two forms during catalysis.</text>
</comment>
<evidence type="ECO:0000256" key="6">
    <source>
        <dbReference type="ARBA" id="ARBA00026066"/>
    </source>
</evidence>
<reference evidence="13" key="1">
    <citation type="submission" date="2018-07" db="EMBL/GenBank/DDBJ databases">
        <authorList>
            <person name="Kim H."/>
        </authorList>
    </citation>
    <scope>NUCLEOTIDE SEQUENCE [LARGE SCALE GENOMIC DNA]</scope>
    <source>
        <strain evidence="13">F02</strain>
    </source>
</reference>
<comment type="similarity">
    <text evidence="2">Belongs to the MoaE family.</text>
</comment>
<dbReference type="SUPFAM" id="SSF54690">
    <property type="entry name" value="Molybdopterin synthase subunit MoaE"/>
    <property type="match status" value="1"/>
</dbReference>
<dbReference type="Proteomes" id="UP000252182">
    <property type="component" value="Chromosome"/>
</dbReference>
<dbReference type="InterPro" id="IPR003448">
    <property type="entry name" value="Mopterin_biosynth_MoaE"/>
</dbReference>
<accession>A0A345DBA6</accession>
<name>A0A345DBA6_9BURK</name>
<evidence type="ECO:0000256" key="9">
    <source>
        <dbReference type="ARBA" id="ARBA00030781"/>
    </source>
</evidence>
<evidence type="ECO:0000313" key="12">
    <source>
        <dbReference type="EMBL" id="AXF85644.1"/>
    </source>
</evidence>
<dbReference type="EMBL" id="CP031124">
    <property type="protein sequence ID" value="AXF85644.1"/>
    <property type="molecule type" value="Genomic_DNA"/>
</dbReference>
<evidence type="ECO:0000256" key="4">
    <source>
        <dbReference type="ARBA" id="ARBA00013858"/>
    </source>
</evidence>
<evidence type="ECO:0000256" key="7">
    <source>
        <dbReference type="ARBA" id="ARBA00029745"/>
    </source>
</evidence>
<gene>
    <name evidence="12" type="primary">moaE</name>
    <name evidence="12" type="ORF">DTO96_101375</name>
</gene>
<evidence type="ECO:0000256" key="2">
    <source>
        <dbReference type="ARBA" id="ARBA00005426"/>
    </source>
</evidence>
<dbReference type="OrthoDB" id="9803224at2"/>
<dbReference type="CDD" id="cd00756">
    <property type="entry name" value="MoaE"/>
    <property type="match status" value="1"/>
</dbReference>
<evidence type="ECO:0000256" key="3">
    <source>
        <dbReference type="ARBA" id="ARBA00011950"/>
    </source>
</evidence>
<organism evidence="12 13">
    <name type="scientific">Ephemeroptericola cinctiostellae</name>
    <dbReference type="NCBI Taxonomy" id="2268024"/>
    <lineage>
        <taxon>Bacteria</taxon>
        <taxon>Pseudomonadati</taxon>
        <taxon>Pseudomonadota</taxon>
        <taxon>Betaproteobacteria</taxon>
        <taxon>Burkholderiales</taxon>
        <taxon>Burkholderiaceae</taxon>
        <taxon>Ephemeroptericola</taxon>
    </lineage>
</organism>
<proteinExistence type="inferred from homology"/>
<dbReference type="PANTHER" id="PTHR23404">
    <property type="entry name" value="MOLYBDOPTERIN SYNTHASE RELATED"/>
    <property type="match status" value="1"/>
</dbReference>
<comment type="catalytic activity">
    <reaction evidence="11">
        <text>2 [molybdopterin-synthase sulfur-carrier protein]-C-terminal-Gly-aminoethanethioate + cyclic pyranopterin phosphate + H2O = molybdopterin + 2 [molybdopterin-synthase sulfur-carrier protein]-C-terminal Gly-Gly + 2 H(+)</text>
        <dbReference type="Rhea" id="RHEA:26333"/>
        <dbReference type="Rhea" id="RHEA-COMP:12202"/>
        <dbReference type="Rhea" id="RHEA-COMP:19907"/>
        <dbReference type="ChEBI" id="CHEBI:15377"/>
        <dbReference type="ChEBI" id="CHEBI:15378"/>
        <dbReference type="ChEBI" id="CHEBI:58698"/>
        <dbReference type="ChEBI" id="CHEBI:59648"/>
        <dbReference type="ChEBI" id="CHEBI:90778"/>
        <dbReference type="ChEBI" id="CHEBI:232372"/>
        <dbReference type="EC" id="2.8.1.12"/>
    </reaction>
</comment>
<dbReference type="AlphaFoldDB" id="A0A345DBA6"/>
<dbReference type="RefSeq" id="WP_114562815.1">
    <property type="nucleotide sequence ID" value="NZ_CP031124.1"/>
</dbReference>
<evidence type="ECO:0000256" key="5">
    <source>
        <dbReference type="ARBA" id="ARBA00023150"/>
    </source>
</evidence>
<comment type="pathway">
    <text evidence="1">Cofactor biosynthesis; molybdopterin biosynthesis.</text>
</comment>